<organism evidence="7 8">
    <name type="scientific">Castilleja foliolosa</name>
    <dbReference type="NCBI Taxonomy" id="1961234"/>
    <lineage>
        <taxon>Eukaryota</taxon>
        <taxon>Viridiplantae</taxon>
        <taxon>Streptophyta</taxon>
        <taxon>Embryophyta</taxon>
        <taxon>Tracheophyta</taxon>
        <taxon>Spermatophyta</taxon>
        <taxon>Magnoliopsida</taxon>
        <taxon>eudicotyledons</taxon>
        <taxon>Gunneridae</taxon>
        <taxon>Pentapetalae</taxon>
        <taxon>asterids</taxon>
        <taxon>lamiids</taxon>
        <taxon>Lamiales</taxon>
        <taxon>Orobanchaceae</taxon>
        <taxon>Pedicularideae</taxon>
        <taxon>Castillejinae</taxon>
        <taxon>Castilleja</taxon>
    </lineage>
</organism>
<dbReference type="Gene3D" id="4.10.365.10">
    <property type="entry name" value="p27"/>
    <property type="match status" value="1"/>
</dbReference>
<keyword evidence="8" id="KW-1185">Reference proteome</keyword>
<dbReference type="Proteomes" id="UP001632038">
    <property type="component" value="Unassembled WGS sequence"/>
</dbReference>
<comment type="caution">
    <text evidence="7">The sequence shown here is derived from an EMBL/GenBank/DDBJ whole genome shotgun (WGS) entry which is preliminary data.</text>
</comment>
<name>A0ABD3BTN4_9LAMI</name>
<dbReference type="PIRSF" id="PIRSF017811">
    <property type="entry name" value="CDK_inhib_pln"/>
    <property type="match status" value="1"/>
</dbReference>
<dbReference type="InterPro" id="IPR003175">
    <property type="entry name" value="CDI_dom"/>
</dbReference>
<comment type="subcellular location">
    <subcellularLocation>
        <location evidence="1">Nucleus</location>
        <location evidence="1">Nucleoplasm</location>
    </subcellularLocation>
</comment>
<feature type="compositionally biased region" description="Low complexity" evidence="5">
    <location>
        <begin position="161"/>
        <end position="175"/>
    </location>
</feature>
<evidence type="ECO:0000256" key="1">
    <source>
        <dbReference type="ARBA" id="ARBA00004642"/>
    </source>
</evidence>
<evidence type="ECO:0000256" key="3">
    <source>
        <dbReference type="ARBA" id="ARBA00023013"/>
    </source>
</evidence>
<evidence type="ECO:0000259" key="6">
    <source>
        <dbReference type="Pfam" id="PF02234"/>
    </source>
</evidence>
<accession>A0ABD3BTN4</accession>
<keyword evidence="4" id="KW-0131">Cell cycle</keyword>
<sequence>MKITKSFDETQKERKMGKYTRKAKVAVDVAVMDVSQSYLGVRTRAKTLALQRLQSTAAAALPPSNPDACYLELRSRRLEKPMQLHNSRIDRHVYGCEGEGGHGTGNGEGIFREVRVSSSIEGDGLGIEASFGENNLDFEAGDSERGTRESTPCSLIKAADTTTTPGSTTKKTCSPAPSQRTRNELLVNVPSSCELEDFFARAEQSVQRHFIEKYNFDFAKEVPLPGRYEWVAVNL</sequence>
<feature type="domain" description="Cyclin-dependent kinase inhibitor" evidence="6">
    <location>
        <begin position="190"/>
        <end position="233"/>
    </location>
</feature>
<evidence type="ECO:0000313" key="7">
    <source>
        <dbReference type="EMBL" id="KAL3620461.1"/>
    </source>
</evidence>
<dbReference type="GO" id="GO:0004860">
    <property type="term" value="F:protein kinase inhibitor activity"/>
    <property type="evidence" value="ECO:0007669"/>
    <property type="project" value="UniProtKB-KW"/>
</dbReference>
<evidence type="ECO:0000256" key="4">
    <source>
        <dbReference type="ARBA" id="ARBA00023306"/>
    </source>
</evidence>
<protein>
    <recommendedName>
        <fullName evidence="6">Cyclin-dependent kinase inhibitor domain-containing protein</fullName>
    </recommendedName>
</protein>
<keyword evidence="3" id="KW-0649">Protein kinase inhibitor</keyword>
<comment type="similarity">
    <text evidence="2">Belongs to the CDI family. ICK/KRP subfamily.</text>
</comment>
<dbReference type="Pfam" id="PF02234">
    <property type="entry name" value="CDI"/>
    <property type="match status" value="1"/>
</dbReference>
<dbReference type="GO" id="GO:0005654">
    <property type="term" value="C:nucleoplasm"/>
    <property type="evidence" value="ECO:0007669"/>
    <property type="project" value="UniProtKB-SubCell"/>
</dbReference>
<dbReference type="InterPro" id="IPR044275">
    <property type="entry name" value="KRP"/>
</dbReference>
<reference evidence="8" key="1">
    <citation type="journal article" date="2024" name="IScience">
        <title>Strigolactones Initiate the Formation of Haustorium-like Structures in Castilleja.</title>
        <authorList>
            <person name="Buerger M."/>
            <person name="Peterson D."/>
            <person name="Chory J."/>
        </authorList>
    </citation>
    <scope>NUCLEOTIDE SEQUENCE [LARGE SCALE GENOMIC DNA]</scope>
</reference>
<dbReference type="InterPro" id="IPR044898">
    <property type="entry name" value="CDI_dom_sf"/>
</dbReference>
<dbReference type="PANTHER" id="PTHR46776">
    <property type="entry name" value="CYCLIN-DEPENDENT KINASE INHIBITOR 4-RELATED"/>
    <property type="match status" value="1"/>
</dbReference>
<dbReference type="AlphaFoldDB" id="A0ABD3BTN4"/>
<dbReference type="EMBL" id="JAVIJP010000066">
    <property type="protein sequence ID" value="KAL3620461.1"/>
    <property type="molecule type" value="Genomic_DNA"/>
</dbReference>
<evidence type="ECO:0000256" key="2">
    <source>
        <dbReference type="ARBA" id="ARBA00010274"/>
    </source>
</evidence>
<gene>
    <name evidence="7" type="ORF">CASFOL_035373</name>
</gene>
<evidence type="ECO:0000256" key="5">
    <source>
        <dbReference type="SAM" id="MobiDB-lite"/>
    </source>
</evidence>
<proteinExistence type="inferred from homology"/>
<evidence type="ECO:0000313" key="8">
    <source>
        <dbReference type="Proteomes" id="UP001632038"/>
    </source>
</evidence>
<feature type="region of interest" description="Disordered" evidence="5">
    <location>
        <begin position="158"/>
        <end position="178"/>
    </location>
</feature>